<name>A0A5E4QP66_9NEOP</name>
<dbReference type="FunFam" id="2.60.40.4060:FF:000003">
    <property type="entry name" value="Ferric chelate reductase 1"/>
    <property type="match status" value="1"/>
</dbReference>
<dbReference type="Gene3D" id="2.60.40.4060">
    <property type="entry name" value="Reeler domain"/>
    <property type="match status" value="1"/>
</dbReference>
<keyword evidence="7" id="KW-0391">Immunity</keyword>
<dbReference type="AlphaFoldDB" id="A0A5E4QP66"/>
<keyword evidence="3" id="KW-0964">Secreted</keyword>
<comment type="similarity">
    <text evidence="2">Belongs to the insect defense protein family.</text>
</comment>
<keyword evidence="4" id="KW-0929">Antimicrobial</keyword>
<organism evidence="12 13">
    <name type="scientific">Leptidea sinapis</name>
    <dbReference type="NCBI Taxonomy" id="189913"/>
    <lineage>
        <taxon>Eukaryota</taxon>
        <taxon>Metazoa</taxon>
        <taxon>Ecdysozoa</taxon>
        <taxon>Arthropoda</taxon>
        <taxon>Hexapoda</taxon>
        <taxon>Insecta</taxon>
        <taxon>Pterygota</taxon>
        <taxon>Neoptera</taxon>
        <taxon>Endopterygota</taxon>
        <taxon>Lepidoptera</taxon>
        <taxon>Glossata</taxon>
        <taxon>Ditrysia</taxon>
        <taxon>Papilionoidea</taxon>
        <taxon>Pieridae</taxon>
        <taxon>Dismorphiinae</taxon>
        <taxon>Leptidea</taxon>
    </lineage>
</organism>
<evidence type="ECO:0000256" key="7">
    <source>
        <dbReference type="ARBA" id="ARBA00022859"/>
    </source>
</evidence>
<dbReference type="EMBL" id="FZQP02004167">
    <property type="protein sequence ID" value="VVC99470.1"/>
    <property type="molecule type" value="Genomic_DNA"/>
</dbReference>
<reference evidence="12 13" key="1">
    <citation type="submission" date="2017-07" db="EMBL/GenBank/DDBJ databases">
        <authorList>
            <person name="Talla V."/>
            <person name="Backstrom N."/>
        </authorList>
    </citation>
    <scope>NUCLEOTIDE SEQUENCE [LARGE SCALE GENOMIC DNA]</scope>
</reference>
<keyword evidence="9" id="KW-1015">Disulfide bond</keyword>
<comment type="subcellular location">
    <subcellularLocation>
        <location evidence="1">Secreted</location>
    </subcellularLocation>
</comment>
<keyword evidence="6 10" id="KW-0732">Signal</keyword>
<proteinExistence type="inferred from homology"/>
<evidence type="ECO:0000313" key="13">
    <source>
        <dbReference type="Proteomes" id="UP000324832"/>
    </source>
</evidence>
<dbReference type="GO" id="GO:0016020">
    <property type="term" value="C:membrane"/>
    <property type="evidence" value="ECO:0007669"/>
    <property type="project" value="TreeGrafter"/>
</dbReference>
<dbReference type="GO" id="GO:0042832">
    <property type="term" value="P:defense response to protozoan"/>
    <property type="evidence" value="ECO:0007669"/>
    <property type="project" value="UniProtKB-ARBA"/>
</dbReference>
<protein>
    <recommendedName>
        <fullName evidence="11">Reelin domain-containing protein</fullName>
    </recommendedName>
</protein>
<evidence type="ECO:0000256" key="6">
    <source>
        <dbReference type="ARBA" id="ARBA00022729"/>
    </source>
</evidence>
<evidence type="ECO:0000313" key="12">
    <source>
        <dbReference type="EMBL" id="VVC99470.1"/>
    </source>
</evidence>
<dbReference type="PANTHER" id="PTHR45828">
    <property type="entry name" value="CYTOCHROME B561/FERRIC REDUCTASE TRANSMEMBRANE"/>
    <property type="match status" value="1"/>
</dbReference>
<evidence type="ECO:0000259" key="11">
    <source>
        <dbReference type="PROSITE" id="PS51019"/>
    </source>
</evidence>
<evidence type="ECO:0000256" key="4">
    <source>
        <dbReference type="ARBA" id="ARBA00022529"/>
    </source>
</evidence>
<dbReference type="Proteomes" id="UP000324832">
    <property type="component" value="Unassembled WGS sequence"/>
</dbReference>
<dbReference type="PROSITE" id="PS51019">
    <property type="entry name" value="REELIN"/>
    <property type="match status" value="1"/>
</dbReference>
<evidence type="ECO:0000256" key="1">
    <source>
        <dbReference type="ARBA" id="ARBA00004613"/>
    </source>
</evidence>
<dbReference type="InterPro" id="IPR051237">
    <property type="entry name" value="Ferric-chelate_Red/DefProt"/>
</dbReference>
<feature type="domain" description="Reelin" evidence="11">
    <location>
        <begin position="4"/>
        <end position="165"/>
    </location>
</feature>
<evidence type="ECO:0000256" key="2">
    <source>
        <dbReference type="ARBA" id="ARBA00008501"/>
    </source>
</evidence>
<evidence type="ECO:0000256" key="9">
    <source>
        <dbReference type="ARBA" id="ARBA00023157"/>
    </source>
</evidence>
<dbReference type="GO" id="GO:0005576">
    <property type="term" value="C:extracellular region"/>
    <property type="evidence" value="ECO:0007669"/>
    <property type="project" value="UniProtKB-SubCell"/>
</dbReference>
<dbReference type="InterPro" id="IPR002861">
    <property type="entry name" value="Reeler_dom"/>
</dbReference>
<evidence type="ECO:0000256" key="3">
    <source>
        <dbReference type="ARBA" id="ARBA00022525"/>
    </source>
</evidence>
<evidence type="ECO:0000256" key="8">
    <source>
        <dbReference type="ARBA" id="ARBA00023022"/>
    </source>
</evidence>
<keyword evidence="5" id="KW-0399">Innate immunity</keyword>
<dbReference type="CDD" id="cd08544">
    <property type="entry name" value="Reeler"/>
    <property type="match status" value="1"/>
</dbReference>
<gene>
    <name evidence="12" type="ORF">LSINAPIS_LOCUS10345</name>
</gene>
<feature type="chain" id="PRO_5022982068" description="Reelin domain-containing protein" evidence="10">
    <location>
        <begin position="18"/>
        <end position="165"/>
    </location>
</feature>
<accession>A0A5E4QP66</accession>
<dbReference type="GO" id="GO:0045087">
    <property type="term" value="P:innate immune response"/>
    <property type="evidence" value="ECO:0007669"/>
    <property type="project" value="UniProtKB-KW"/>
</dbReference>
<evidence type="ECO:0000256" key="10">
    <source>
        <dbReference type="SAM" id="SignalP"/>
    </source>
</evidence>
<sequence length="165" mass="17722">MFKYLCVALALALGAEAYSSGAPESACKDMIPRHPVDAQKSPAPYVVTTSSKVVKAGEQIQVTVTGKLPSDTVRGLMMQARAGDKPVGTFTIDSTNKLVRLMKCDNNGDTVTHKKHDATDDKQSVTLTWTAPKNFNEIVKFRATIALNGAVFWVGVESAPVKITP</sequence>
<keyword evidence="8" id="KW-0044">Antibiotic</keyword>
<keyword evidence="13" id="KW-1185">Reference proteome</keyword>
<dbReference type="GO" id="GO:0042742">
    <property type="term" value="P:defense response to bacterium"/>
    <property type="evidence" value="ECO:0007669"/>
    <property type="project" value="UniProtKB-KW"/>
</dbReference>
<evidence type="ECO:0000256" key="5">
    <source>
        <dbReference type="ARBA" id="ARBA00022588"/>
    </source>
</evidence>
<feature type="signal peptide" evidence="10">
    <location>
        <begin position="1"/>
        <end position="17"/>
    </location>
</feature>
<dbReference type="PANTHER" id="PTHR45828:SF9">
    <property type="entry name" value="CELL WALL INTEGRITY AND STRESS RESPONSE COMPONENT 4-LIKE-RELATED"/>
    <property type="match status" value="1"/>
</dbReference>
<dbReference type="InterPro" id="IPR042307">
    <property type="entry name" value="Reeler_sf"/>
</dbReference>
<dbReference type="Pfam" id="PF02014">
    <property type="entry name" value="Reeler"/>
    <property type="match status" value="1"/>
</dbReference>